<feature type="domain" description="Mur ligase C-terminal" evidence="11">
    <location>
        <begin position="302"/>
        <end position="423"/>
    </location>
</feature>
<keyword evidence="6" id="KW-0067">ATP-binding</keyword>
<dbReference type="STRING" id="1229780.BN381_80092"/>
<name>R4Z7I4_9ACTN</name>
<dbReference type="EMBL" id="CANL01000078">
    <property type="protein sequence ID" value="CCM65562.1"/>
    <property type="molecule type" value="Genomic_DNA"/>
</dbReference>
<dbReference type="AlphaFoldDB" id="R4Z7I4"/>
<feature type="domain" description="Mur ligase central" evidence="12">
    <location>
        <begin position="58"/>
        <end position="278"/>
    </location>
</feature>
<comment type="catalytic activity">
    <reaction evidence="9">
        <text>(6S)-5,6,7,8-tetrahydrofolyl-(gamma-L-Glu)(n) + L-glutamate + ATP = (6S)-5,6,7,8-tetrahydrofolyl-(gamma-L-Glu)(n+1) + ADP + phosphate + H(+)</text>
        <dbReference type="Rhea" id="RHEA:10580"/>
        <dbReference type="Rhea" id="RHEA-COMP:14738"/>
        <dbReference type="Rhea" id="RHEA-COMP:14740"/>
        <dbReference type="ChEBI" id="CHEBI:15378"/>
        <dbReference type="ChEBI" id="CHEBI:29985"/>
        <dbReference type="ChEBI" id="CHEBI:30616"/>
        <dbReference type="ChEBI" id="CHEBI:43474"/>
        <dbReference type="ChEBI" id="CHEBI:141005"/>
        <dbReference type="ChEBI" id="CHEBI:456216"/>
        <dbReference type="EC" id="6.3.2.17"/>
    </reaction>
</comment>
<dbReference type="PANTHER" id="PTHR11136">
    <property type="entry name" value="FOLYLPOLYGLUTAMATE SYNTHASE-RELATED"/>
    <property type="match status" value="1"/>
</dbReference>
<dbReference type="Gene3D" id="3.40.1190.10">
    <property type="entry name" value="Mur-like, catalytic domain"/>
    <property type="match status" value="1"/>
</dbReference>
<dbReference type="Pfam" id="PF02875">
    <property type="entry name" value="Mur_ligase_C"/>
    <property type="match status" value="1"/>
</dbReference>
<keyword evidence="7" id="KW-0460">Magnesium</keyword>
<dbReference type="SUPFAM" id="SSF53623">
    <property type="entry name" value="MurD-like peptide ligases, catalytic domain"/>
    <property type="match status" value="1"/>
</dbReference>
<evidence type="ECO:0000259" key="11">
    <source>
        <dbReference type="Pfam" id="PF02875"/>
    </source>
</evidence>
<evidence type="ECO:0000256" key="6">
    <source>
        <dbReference type="ARBA" id="ARBA00022840"/>
    </source>
</evidence>
<evidence type="ECO:0000256" key="2">
    <source>
        <dbReference type="ARBA" id="ARBA00013025"/>
    </source>
</evidence>
<keyword evidence="5" id="KW-0547">Nucleotide-binding</keyword>
<dbReference type="GO" id="GO:0005524">
    <property type="term" value="F:ATP binding"/>
    <property type="evidence" value="ECO:0007669"/>
    <property type="project" value="UniProtKB-KW"/>
</dbReference>
<dbReference type="Proteomes" id="UP000018291">
    <property type="component" value="Unassembled WGS sequence"/>
</dbReference>
<keyword evidence="3 13" id="KW-0436">Ligase</keyword>
<dbReference type="InterPro" id="IPR036615">
    <property type="entry name" value="Mur_ligase_C_dom_sf"/>
</dbReference>
<evidence type="ECO:0000256" key="3">
    <source>
        <dbReference type="ARBA" id="ARBA00022598"/>
    </source>
</evidence>
<evidence type="ECO:0000256" key="10">
    <source>
        <dbReference type="SAM" id="MobiDB-lite"/>
    </source>
</evidence>
<keyword evidence="4" id="KW-0479">Metal-binding</keyword>
<dbReference type="InterPro" id="IPR013221">
    <property type="entry name" value="Mur_ligase_cen"/>
</dbReference>
<evidence type="ECO:0000256" key="7">
    <source>
        <dbReference type="ARBA" id="ARBA00022842"/>
    </source>
</evidence>
<dbReference type="Gene3D" id="3.90.190.20">
    <property type="entry name" value="Mur ligase, C-terminal domain"/>
    <property type="match status" value="1"/>
</dbReference>
<dbReference type="GO" id="GO:0008841">
    <property type="term" value="F:dihydrofolate synthase activity"/>
    <property type="evidence" value="ECO:0007669"/>
    <property type="project" value="TreeGrafter"/>
</dbReference>
<dbReference type="GO" id="GO:0005737">
    <property type="term" value="C:cytoplasm"/>
    <property type="evidence" value="ECO:0007669"/>
    <property type="project" value="TreeGrafter"/>
</dbReference>
<evidence type="ECO:0000256" key="5">
    <source>
        <dbReference type="ARBA" id="ARBA00022741"/>
    </source>
</evidence>
<feature type="region of interest" description="Disordered" evidence="10">
    <location>
        <begin position="1"/>
        <end position="25"/>
    </location>
</feature>
<dbReference type="SUPFAM" id="SSF53244">
    <property type="entry name" value="MurD-like peptide ligases, peptide-binding domain"/>
    <property type="match status" value="1"/>
</dbReference>
<accession>R4Z7I4</accession>
<evidence type="ECO:0000313" key="14">
    <source>
        <dbReference type="Proteomes" id="UP000018291"/>
    </source>
</evidence>
<gene>
    <name evidence="13" type="ORF">BN381_80092</name>
</gene>
<dbReference type="OrthoDB" id="9809356at2"/>
<comment type="caution">
    <text evidence="13">The sequence shown here is derived from an EMBL/GenBank/DDBJ whole genome shotgun (WGS) entry which is preliminary data.</text>
</comment>
<proteinExistence type="inferred from homology"/>
<evidence type="ECO:0000256" key="4">
    <source>
        <dbReference type="ARBA" id="ARBA00022723"/>
    </source>
</evidence>
<protein>
    <recommendedName>
        <fullName evidence="2">tetrahydrofolate synthase</fullName>
        <ecNumber evidence="2">6.3.2.17</ecNumber>
    </recommendedName>
    <alternativeName>
        <fullName evidence="8">Tetrahydrofolylpolyglutamate synthase</fullName>
    </alternativeName>
</protein>
<dbReference type="NCBIfam" id="TIGR01499">
    <property type="entry name" value="folC"/>
    <property type="match status" value="1"/>
</dbReference>
<dbReference type="PANTHER" id="PTHR11136:SF0">
    <property type="entry name" value="DIHYDROFOLATE SYNTHETASE-RELATED"/>
    <property type="match status" value="1"/>
</dbReference>
<keyword evidence="14" id="KW-1185">Reference proteome</keyword>
<dbReference type="InterPro" id="IPR001645">
    <property type="entry name" value="Folylpolyglutamate_synth"/>
</dbReference>
<evidence type="ECO:0000259" key="12">
    <source>
        <dbReference type="Pfam" id="PF08245"/>
    </source>
</evidence>
<reference evidence="13 14" key="1">
    <citation type="journal article" date="2013" name="ISME J.">
        <title>Metabolic model for the filamentous 'Candidatus Microthrix parvicella' based on genomic and metagenomic analyses.</title>
        <authorList>
            <person name="Jon McIlroy S."/>
            <person name="Kristiansen R."/>
            <person name="Albertsen M."/>
            <person name="Michael Karst S."/>
            <person name="Rossetti S."/>
            <person name="Lund Nielsen J."/>
            <person name="Tandoi V."/>
            <person name="James Seviour R."/>
            <person name="Nielsen P.H."/>
        </authorList>
    </citation>
    <scope>NUCLEOTIDE SEQUENCE [LARGE SCALE GENOMIC DNA]</scope>
    <source>
        <strain evidence="13 14">RN1</strain>
    </source>
</reference>
<dbReference type="InterPro" id="IPR036565">
    <property type="entry name" value="Mur-like_cat_sf"/>
</dbReference>
<organism evidence="13 14">
    <name type="scientific">Candidatus Neomicrothrix parvicella RN1</name>
    <dbReference type="NCBI Taxonomy" id="1229780"/>
    <lineage>
        <taxon>Bacteria</taxon>
        <taxon>Bacillati</taxon>
        <taxon>Actinomycetota</taxon>
        <taxon>Acidimicrobiia</taxon>
        <taxon>Acidimicrobiales</taxon>
        <taxon>Microthrixaceae</taxon>
        <taxon>Candidatus Neomicrothrix</taxon>
    </lineage>
</organism>
<dbReference type="GO" id="GO:0046872">
    <property type="term" value="F:metal ion binding"/>
    <property type="evidence" value="ECO:0007669"/>
    <property type="project" value="UniProtKB-KW"/>
</dbReference>
<dbReference type="Pfam" id="PF08245">
    <property type="entry name" value="Mur_ligase_M"/>
    <property type="match status" value="1"/>
</dbReference>
<evidence type="ECO:0000256" key="8">
    <source>
        <dbReference type="ARBA" id="ARBA00030592"/>
    </source>
</evidence>
<dbReference type="eggNOG" id="COG0285">
    <property type="taxonomic scope" value="Bacteria"/>
</dbReference>
<sequence>MDGLVDHETSTPGIAEGRLRPGGTSVAGSDIADDELESMRQLCGLLGDPQHAAPVILVTGTNGKGTVATLLTRLLMASGLTVGTTTSPDLGSVLQRVMLDDEPLEAEVLSEALEAVQLAAGALEAPPTRFEALIAAAYRSFADAAVEVMVVEVGMLGRSDATNVADAQVAVVTNIGRDHTPGGPGWEQQVAAAKAGIVRRESTVVLGGLDDELAAVIEAEGPERVVRVGHGLEVDGDQLAVGGHQAELRTEWGIHPEVFVPAFGSWVAPNALLAVAAAEAFFDRALDDEVIDEAFAGVRLRGRAEVLARQPLIILDSAHNPEAVMALADTLSTEFDVVGSRMAVVGLLVGRDPRLIAEALVQARLDSVILTSPPSPRAADLAEVVAAFTAAGLSVESVVDPETALARAMRHTEEEDLLVVAGSMTLLPLARDVIEAILEVDGRGSGQGPEPEFLEPD</sequence>
<dbReference type="InterPro" id="IPR004101">
    <property type="entry name" value="Mur_ligase_C"/>
</dbReference>
<evidence type="ECO:0000256" key="9">
    <source>
        <dbReference type="ARBA" id="ARBA00047493"/>
    </source>
</evidence>
<dbReference type="GO" id="GO:0004326">
    <property type="term" value="F:tetrahydrofolylpolyglutamate synthase activity"/>
    <property type="evidence" value="ECO:0007669"/>
    <property type="project" value="UniProtKB-EC"/>
</dbReference>
<dbReference type="RefSeq" id="WP_012230370.1">
    <property type="nucleotide sequence ID" value="NZ_HG422565.1"/>
</dbReference>
<dbReference type="InterPro" id="IPR018109">
    <property type="entry name" value="Folylpolyglutamate_synth_CS"/>
</dbReference>
<dbReference type="EC" id="6.3.2.17" evidence="2"/>
<evidence type="ECO:0000313" key="13">
    <source>
        <dbReference type="EMBL" id="CCM65562.1"/>
    </source>
</evidence>
<evidence type="ECO:0000256" key="1">
    <source>
        <dbReference type="ARBA" id="ARBA00008276"/>
    </source>
</evidence>
<dbReference type="PROSITE" id="PS01011">
    <property type="entry name" value="FOLYLPOLYGLU_SYNT_1"/>
    <property type="match status" value="1"/>
</dbReference>
<dbReference type="HOGENOM" id="CLU_015869_1_2_11"/>
<comment type="similarity">
    <text evidence="1">Belongs to the folylpolyglutamate synthase family.</text>
</comment>